<keyword evidence="3" id="KW-1133">Transmembrane helix</keyword>
<protein>
    <submittedName>
        <fullName evidence="5">DsbA family protein</fullName>
    </submittedName>
</protein>
<comment type="caution">
    <text evidence="5">The sequence shown here is derived from an EMBL/GenBank/DDBJ whole genome shotgun (WGS) entry which is preliminary data.</text>
</comment>
<keyword evidence="3" id="KW-0812">Transmembrane</keyword>
<dbReference type="Pfam" id="PF13462">
    <property type="entry name" value="Thioredoxin_4"/>
    <property type="match status" value="1"/>
</dbReference>
<keyword evidence="1" id="KW-0175">Coiled coil</keyword>
<reference evidence="6" key="1">
    <citation type="journal article" date="2019" name="Int. J. Syst. Evol. Microbiol.">
        <title>The Global Catalogue of Microorganisms (GCM) 10K type strain sequencing project: providing services to taxonomists for standard genome sequencing and annotation.</title>
        <authorList>
            <consortium name="The Broad Institute Genomics Platform"/>
            <consortium name="The Broad Institute Genome Sequencing Center for Infectious Disease"/>
            <person name="Wu L."/>
            <person name="Ma J."/>
        </authorList>
    </citation>
    <scope>NUCLEOTIDE SEQUENCE [LARGE SCALE GENOMIC DNA]</scope>
    <source>
        <strain evidence="6">TISTR 1511</strain>
    </source>
</reference>
<keyword evidence="3" id="KW-0472">Membrane</keyword>
<feature type="compositionally biased region" description="Basic and acidic residues" evidence="2">
    <location>
        <begin position="279"/>
        <end position="306"/>
    </location>
</feature>
<evidence type="ECO:0000256" key="2">
    <source>
        <dbReference type="SAM" id="MobiDB-lite"/>
    </source>
</evidence>
<evidence type="ECO:0000256" key="1">
    <source>
        <dbReference type="SAM" id="Coils"/>
    </source>
</evidence>
<evidence type="ECO:0000313" key="5">
    <source>
        <dbReference type="EMBL" id="MFD2675358.1"/>
    </source>
</evidence>
<dbReference type="Gene3D" id="3.40.30.10">
    <property type="entry name" value="Glutaredoxin"/>
    <property type="match status" value="1"/>
</dbReference>
<organism evidence="5 6">
    <name type="scientific">Gulosibacter bifidus</name>
    <dbReference type="NCBI Taxonomy" id="272239"/>
    <lineage>
        <taxon>Bacteria</taxon>
        <taxon>Bacillati</taxon>
        <taxon>Actinomycetota</taxon>
        <taxon>Actinomycetes</taxon>
        <taxon>Micrococcales</taxon>
        <taxon>Microbacteriaceae</taxon>
        <taxon>Gulosibacter</taxon>
    </lineage>
</organism>
<dbReference type="InterPro" id="IPR012336">
    <property type="entry name" value="Thioredoxin-like_fold"/>
</dbReference>
<name>A0ABW5RJW2_9MICO</name>
<feature type="domain" description="Thioredoxin-like fold" evidence="4">
    <location>
        <begin position="92"/>
        <end position="248"/>
    </location>
</feature>
<dbReference type="RefSeq" id="WP_066058572.1">
    <property type="nucleotide sequence ID" value="NZ_JBHUNF010000004.1"/>
</dbReference>
<dbReference type="Proteomes" id="UP001597453">
    <property type="component" value="Unassembled WGS sequence"/>
</dbReference>
<dbReference type="EMBL" id="JBHUNF010000004">
    <property type="protein sequence ID" value="MFD2675358.1"/>
    <property type="molecule type" value="Genomic_DNA"/>
</dbReference>
<evidence type="ECO:0000259" key="4">
    <source>
        <dbReference type="Pfam" id="PF13462"/>
    </source>
</evidence>
<keyword evidence="6" id="KW-1185">Reference proteome</keyword>
<feature type="coiled-coil region" evidence="1">
    <location>
        <begin position="2"/>
        <end position="29"/>
    </location>
</feature>
<feature type="region of interest" description="Disordered" evidence="2">
    <location>
        <begin position="255"/>
        <end position="306"/>
    </location>
</feature>
<evidence type="ECO:0000256" key="3">
    <source>
        <dbReference type="SAM" id="Phobius"/>
    </source>
</evidence>
<dbReference type="SUPFAM" id="SSF52833">
    <property type="entry name" value="Thioredoxin-like"/>
    <property type="match status" value="1"/>
</dbReference>
<evidence type="ECO:0000313" key="6">
    <source>
        <dbReference type="Proteomes" id="UP001597453"/>
    </source>
</evidence>
<accession>A0ABW5RJW2</accession>
<gene>
    <name evidence="5" type="ORF">ACFSUQ_08650</name>
</gene>
<dbReference type="InterPro" id="IPR036249">
    <property type="entry name" value="Thioredoxin-like_sf"/>
</dbReference>
<feature type="transmembrane region" description="Helical" evidence="3">
    <location>
        <begin position="32"/>
        <end position="55"/>
    </location>
</feature>
<proteinExistence type="predicted"/>
<sequence length="306" mass="33359">MASKDRDRIRRLREEANQLRKQEEARKRRSRLFAQVGIVVGALVVVGLIATLVIMGPRWFGNQVTPEASAEVAVETADGKTTQVPISVGESGVTVGKADAKHTIDYYFDFSCPHCLQYHEAMDPHYKELIASGDAKVNYHIIRFVAQYGQYAGASLYSAVSADPTQFYTYVDALFAVPAETQMGYQMHNYVDVMKGAGVSDEAVLESIKKGEYTWFISDATERARAAGIPGTPSIVVDGKRHDNLPYDAATLEKVLNGEELPDPSKEDQSMPGASGGAKNDDAKSDDKKTDDAKSDAPAKSEKATN</sequence>